<evidence type="ECO:0000313" key="4">
    <source>
        <dbReference type="Proteomes" id="UP000015101"/>
    </source>
</evidence>
<proteinExistence type="predicted"/>
<evidence type="ECO:0000313" key="2">
    <source>
        <dbReference type="EMBL" id="ESN95983.1"/>
    </source>
</evidence>
<dbReference type="Proteomes" id="UP000015101">
    <property type="component" value="Unassembled WGS sequence"/>
</dbReference>
<accession>T1FDV7</accession>
<dbReference type="EMBL" id="AMQM01006624">
    <property type="status" value="NOT_ANNOTATED_CDS"/>
    <property type="molecule type" value="Genomic_DNA"/>
</dbReference>
<evidence type="ECO:0000313" key="3">
    <source>
        <dbReference type="EnsemblMetazoa" id="HelroP178904"/>
    </source>
</evidence>
<dbReference type="CTD" id="20207006"/>
<dbReference type="HOGENOM" id="CLU_892204_0_0_1"/>
<evidence type="ECO:0000256" key="1">
    <source>
        <dbReference type="SAM" id="Coils"/>
    </source>
</evidence>
<reference evidence="3" key="3">
    <citation type="submission" date="2015-06" db="UniProtKB">
        <authorList>
            <consortium name="EnsemblMetazoa"/>
        </authorList>
    </citation>
    <scope>IDENTIFICATION</scope>
</reference>
<dbReference type="InParanoid" id="T1FDV7"/>
<reference evidence="2 4" key="2">
    <citation type="journal article" date="2013" name="Nature">
        <title>Insights into bilaterian evolution from three spiralian genomes.</title>
        <authorList>
            <person name="Simakov O."/>
            <person name="Marletaz F."/>
            <person name="Cho S.J."/>
            <person name="Edsinger-Gonzales E."/>
            <person name="Havlak P."/>
            <person name="Hellsten U."/>
            <person name="Kuo D.H."/>
            <person name="Larsson T."/>
            <person name="Lv J."/>
            <person name="Arendt D."/>
            <person name="Savage R."/>
            <person name="Osoegawa K."/>
            <person name="de Jong P."/>
            <person name="Grimwood J."/>
            <person name="Chapman J.A."/>
            <person name="Shapiro H."/>
            <person name="Aerts A."/>
            <person name="Otillar R.P."/>
            <person name="Terry A.Y."/>
            <person name="Boore J.L."/>
            <person name="Grigoriev I.V."/>
            <person name="Lindberg D.R."/>
            <person name="Seaver E.C."/>
            <person name="Weisblat D.A."/>
            <person name="Putnam N.H."/>
            <person name="Rokhsar D.S."/>
        </authorList>
    </citation>
    <scope>NUCLEOTIDE SEQUENCE</scope>
</reference>
<dbReference type="RefSeq" id="XP_009026013.1">
    <property type="nucleotide sequence ID" value="XM_009027765.1"/>
</dbReference>
<dbReference type="GeneID" id="20207006"/>
<dbReference type="EMBL" id="KB097496">
    <property type="protein sequence ID" value="ESN95983.1"/>
    <property type="molecule type" value="Genomic_DNA"/>
</dbReference>
<dbReference type="AlphaFoldDB" id="T1FDV7"/>
<gene>
    <name evidence="3" type="primary">20207006</name>
    <name evidence="2" type="ORF">HELRODRAFT_178904</name>
</gene>
<organism evidence="3 4">
    <name type="scientific">Helobdella robusta</name>
    <name type="common">Californian leech</name>
    <dbReference type="NCBI Taxonomy" id="6412"/>
    <lineage>
        <taxon>Eukaryota</taxon>
        <taxon>Metazoa</taxon>
        <taxon>Spiralia</taxon>
        <taxon>Lophotrochozoa</taxon>
        <taxon>Annelida</taxon>
        <taxon>Clitellata</taxon>
        <taxon>Hirudinea</taxon>
        <taxon>Rhynchobdellida</taxon>
        <taxon>Glossiphoniidae</taxon>
        <taxon>Helobdella</taxon>
    </lineage>
</organism>
<dbReference type="KEGG" id="hro:HELRODRAFT_178904"/>
<keyword evidence="4" id="KW-1185">Reference proteome</keyword>
<feature type="coiled-coil region" evidence="1">
    <location>
        <begin position="32"/>
        <end position="59"/>
    </location>
</feature>
<keyword evidence="1" id="KW-0175">Coiled coil</keyword>
<protein>
    <submittedName>
        <fullName evidence="2 3">Uncharacterized protein</fullName>
    </submittedName>
</protein>
<name>T1FDV7_HELRO</name>
<sequence>MTTTTTTPIDSGKISEMLKKSSQKHRMDAKTINSLRGKVSEQEALIKNLELELDSLKMTSSSSSFLSTTTTTTTTTTSKVDPDLEMDCCKQSEISKLDKKDKPIKCETDLMEQPIKNENERTIEFCDEGGKNKIKDNDDDDSDDSDCLETDYLSIRNYKNMEIIHVDESSGQYQSEIDSTGATNFDELSSKNFCKMDDRHAKKLTFNENTAARSVDRNKISKAQAQNSIPCQSINDADVVPSKLFDKVLTQNKYLNKCVRDLLIKDGKTMQEYLDNLFLKDLLKGKDFEIKMLKGDVLLLKEQLRSCKCVSE</sequence>
<dbReference type="EnsemblMetazoa" id="HelroT178904">
    <property type="protein sequence ID" value="HelroP178904"/>
    <property type="gene ID" value="HelroG178904"/>
</dbReference>
<reference evidence="4" key="1">
    <citation type="submission" date="2012-12" db="EMBL/GenBank/DDBJ databases">
        <authorList>
            <person name="Hellsten U."/>
            <person name="Grimwood J."/>
            <person name="Chapman J.A."/>
            <person name="Shapiro H."/>
            <person name="Aerts A."/>
            <person name="Otillar R.P."/>
            <person name="Terry A.Y."/>
            <person name="Boore J.L."/>
            <person name="Simakov O."/>
            <person name="Marletaz F."/>
            <person name="Cho S.-J."/>
            <person name="Edsinger-Gonzales E."/>
            <person name="Havlak P."/>
            <person name="Kuo D.-H."/>
            <person name="Larsson T."/>
            <person name="Lv J."/>
            <person name="Arendt D."/>
            <person name="Savage R."/>
            <person name="Osoegawa K."/>
            <person name="de Jong P."/>
            <person name="Lindberg D.R."/>
            <person name="Seaver E.C."/>
            <person name="Weisblat D.A."/>
            <person name="Putnam N.H."/>
            <person name="Grigoriev I.V."/>
            <person name="Rokhsar D.S."/>
        </authorList>
    </citation>
    <scope>NUCLEOTIDE SEQUENCE</scope>
</reference>